<reference evidence="5" key="2">
    <citation type="submission" date="2025-08" db="UniProtKB">
        <authorList>
            <consortium name="Ensembl"/>
        </authorList>
    </citation>
    <scope>IDENTIFICATION</scope>
</reference>
<dbReference type="GO" id="GO:0005525">
    <property type="term" value="F:GTP binding"/>
    <property type="evidence" value="ECO:0007669"/>
    <property type="project" value="UniProtKB-KW"/>
</dbReference>
<evidence type="ECO:0000256" key="2">
    <source>
        <dbReference type="ARBA" id="ARBA00022741"/>
    </source>
</evidence>
<keyword evidence="2" id="KW-0547">Nucleotide-binding</keyword>
<dbReference type="OrthoDB" id="425923at2759"/>
<evidence type="ECO:0000313" key="5">
    <source>
        <dbReference type="Ensembl" id="ENSSAUP00010015867.1"/>
    </source>
</evidence>
<dbReference type="InterPro" id="IPR006703">
    <property type="entry name" value="G_AIG1"/>
</dbReference>
<evidence type="ECO:0000256" key="3">
    <source>
        <dbReference type="ARBA" id="ARBA00023134"/>
    </source>
</evidence>
<evidence type="ECO:0000313" key="6">
    <source>
        <dbReference type="Proteomes" id="UP000472265"/>
    </source>
</evidence>
<dbReference type="InterPro" id="IPR027417">
    <property type="entry name" value="P-loop_NTPase"/>
</dbReference>
<dbReference type="Pfam" id="PF04548">
    <property type="entry name" value="AIG1"/>
    <property type="match status" value="1"/>
</dbReference>
<comment type="similarity">
    <text evidence="1">Belongs to the TRAFAC class TrmE-Era-EngA-EngB-Septin-like GTPase superfamily. AIG1/Toc34/Toc159-like paraseptin GTPase family. IAN subfamily.</text>
</comment>
<evidence type="ECO:0000256" key="1">
    <source>
        <dbReference type="ARBA" id="ARBA00008535"/>
    </source>
</evidence>
<sequence length="274" mass="31372">MAGSNERRIVILGKTGAGKSSLANTIFGEELFSPDDTLNSGTIQCQSETKSLKGKRITVIDTPGLFDTDRSEEELKREIVRCITECAPGPHAFLIVLKVERFTKHEQEVINQIQEYFSEEAFKYATVVFTHGNQLPEGKKIKEFVRGNKPMSDLFEKCGGRCNIIDNKYWNDKPKREYRSNQFQVKELLKTIDKITKANKGSYYTNEMLQKVNVEINQEEAKIRQSAGDMTEEEIRKKARENVLKTFLTMLRVFALDVLLKIFWGVKSLTDLSI</sequence>
<accession>A0A671UN77</accession>
<dbReference type="Gene3D" id="3.40.50.300">
    <property type="entry name" value="P-loop containing nucleotide triphosphate hydrolases"/>
    <property type="match status" value="1"/>
</dbReference>
<organism evidence="5 6">
    <name type="scientific">Sparus aurata</name>
    <name type="common">Gilthead sea bream</name>
    <dbReference type="NCBI Taxonomy" id="8175"/>
    <lineage>
        <taxon>Eukaryota</taxon>
        <taxon>Metazoa</taxon>
        <taxon>Chordata</taxon>
        <taxon>Craniata</taxon>
        <taxon>Vertebrata</taxon>
        <taxon>Euteleostomi</taxon>
        <taxon>Actinopterygii</taxon>
        <taxon>Neopterygii</taxon>
        <taxon>Teleostei</taxon>
        <taxon>Neoteleostei</taxon>
        <taxon>Acanthomorphata</taxon>
        <taxon>Eupercaria</taxon>
        <taxon>Spariformes</taxon>
        <taxon>Sparidae</taxon>
        <taxon>Sparus</taxon>
    </lineage>
</organism>
<dbReference type="FunFam" id="3.40.50.300:FF:000366">
    <property type="entry name" value="GTPase, IMAP family member 2"/>
    <property type="match status" value="1"/>
</dbReference>
<dbReference type="OMA" id="SKCEAET"/>
<dbReference type="RefSeq" id="XP_030285683.1">
    <property type="nucleotide sequence ID" value="XM_030429823.1"/>
</dbReference>
<dbReference type="Ensembl" id="ENSSAUT00010016819.1">
    <property type="protein sequence ID" value="ENSSAUP00010015867.1"/>
    <property type="gene ID" value="ENSSAUG00010007338.1"/>
</dbReference>
<dbReference type="Proteomes" id="UP000472265">
    <property type="component" value="Chromosome 10"/>
</dbReference>
<proteinExistence type="inferred from homology"/>
<dbReference type="PANTHER" id="PTHR10903">
    <property type="entry name" value="GTPASE, IMAP FAMILY MEMBER-RELATED"/>
    <property type="match status" value="1"/>
</dbReference>
<dbReference type="AlphaFoldDB" id="A0A671UN77"/>
<reference evidence="5" key="3">
    <citation type="submission" date="2025-09" db="UniProtKB">
        <authorList>
            <consortium name="Ensembl"/>
        </authorList>
    </citation>
    <scope>IDENTIFICATION</scope>
</reference>
<protein>
    <submittedName>
        <fullName evidence="5">GTPase IMAP family member 7-like</fullName>
    </submittedName>
</protein>
<dbReference type="GeneID" id="115589110"/>
<gene>
    <name evidence="5" type="primary">LOC115589110</name>
</gene>
<keyword evidence="3" id="KW-0342">GTP-binding</keyword>
<dbReference type="InParanoid" id="A0A671UN77"/>
<name>A0A671UN77_SPAAU</name>
<keyword evidence="6" id="KW-1185">Reference proteome</keyword>
<dbReference type="InterPro" id="IPR045058">
    <property type="entry name" value="GIMA/IAN/Toc"/>
</dbReference>
<dbReference type="GeneTree" id="ENSGT01150000286992"/>
<evidence type="ECO:0000259" key="4">
    <source>
        <dbReference type="PROSITE" id="PS51720"/>
    </source>
</evidence>
<dbReference type="SUPFAM" id="SSF52540">
    <property type="entry name" value="P-loop containing nucleoside triphosphate hydrolases"/>
    <property type="match status" value="1"/>
</dbReference>
<reference evidence="5" key="1">
    <citation type="submission" date="2021-04" db="EMBL/GenBank/DDBJ databases">
        <authorList>
            <consortium name="Wellcome Sanger Institute Data Sharing"/>
        </authorList>
    </citation>
    <scope>NUCLEOTIDE SEQUENCE [LARGE SCALE GENOMIC DNA]</scope>
</reference>
<dbReference type="PROSITE" id="PS51720">
    <property type="entry name" value="G_AIG1"/>
    <property type="match status" value="1"/>
</dbReference>
<feature type="domain" description="AIG1-type G" evidence="4">
    <location>
        <begin position="4"/>
        <end position="213"/>
    </location>
</feature>
<dbReference type="PANTHER" id="PTHR10903:SF62">
    <property type="entry name" value="GTPASE IMAP FAMILY MEMBER 4-LIKE-RELATED"/>
    <property type="match status" value="1"/>
</dbReference>